<name>A0ABR2A8S0_9ROSI</name>
<keyword evidence="2" id="KW-1185">Reference proteome</keyword>
<reference evidence="1 2" key="1">
    <citation type="journal article" date="2024" name="G3 (Bethesda)">
        <title>Genome assembly of Hibiscus sabdariffa L. provides insights into metabolisms of medicinal natural products.</title>
        <authorList>
            <person name="Kim T."/>
        </authorList>
    </citation>
    <scope>NUCLEOTIDE SEQUENCE [LARGE SCALE GENOMIC DNA]</scope>
    <source>
        <strain evidence="1">TK-2024</strain>
        <tissue evidence="1">Old leaves</tissue>
    </source>
</reference>
<proteinExistence type="predicted"/>
<comment type="caution">
    <text evidence="1">The sequence shown here is derived from an EMBL/GenBank/DDBJ whole genome shotgun (WGS) entry which is preliminary data.</text>
</comment>
<organism evidence="1 2">
    <name type="scientific">Hibiscus sabdariffa</name>
    <name type="common">roselle</name>
    <dbReference type="NCBI Taxonomy" id="183260"/>
    <lineage>
        <taxon>Eukaryota</taxon>
        <taxon>Viridiplantae</taxon>
        <taxon>Streptophyta</taxon>
        <taxon>Embryophyta</taxon>
        <taxon>Tracheophyta</taxon>
        <taxon>Spermatophyta</taxon>
        <taxon>Magnoliopsida</taxon>
        <taxon>eudicotyledons</taxon>
        <taxon>Gunneridae</taxon>
        <taxon>Pentapetalae</taxon>
        <taxon>rosids</taxon>
        <taxon>malvids</taxon>
        <taxon>Malvales</taxon>
        <taxon>Malvaceae</taxon>
        <taxon>Malvoideae</taxon>
        <taxon>Hibiscus</taxon>
    </lineage>
</organism>
<sequence>MTQESDAISIAGLIANTSKTDIRKGNVQVTTRNDDAYLPQSGVRSKRMDGNCSKGIKISANKSVVGVQSFASAKHASADKSTATGASGMNGVVSNELRDAGERRSEPSSLLQVNDKVVSKDVIVSVPSKLNLEKHTAVRVVPQDSFSTKAHMNEACRTPYLQRKKPVERDELEVEEWIQKLSTELNASGASGVVNSLSHIDSTKQTDSSVQWRDNTVFDSDGVTH</sequence>
<protein>
    <submittedName>
        <fullName evidence="1">Uncharacterized protein</fullName>
    </submittedName>
</protein>
<dbReference type="EMBL" id="JBBPBN010000331">
    <property type="protein sequence ID" value="KAK8488985.1"/>
    <property type="molecule type" value="Genomic_DNA"/>
</dbReference>
<dbReference type="Proteomes" id="UP001396334">
    <property type="component" value="Unassembled WGS sequence"/>
</dbReference>
<evidence type="ECO:0000313" key="2">
    <source>
        <dbReference type="Proteomes" id="UP001396334"/>
    </source>
</evidence>
<accession>A0ABR2A8S0</accession>
<gene>
    <name evidence="1" type="ORF">V6N11_069323</name>
</gene>
<evidence type="ECO:0000313" key="1">
    <source>
        <dbReference type="EMBL" id="KAK8488985.1"/>
    </source>
</evidence>